<dbReference type="AlphaFoldDB" id="A0A165DJL7"/>
<dbReference type="Proteomes" id="UP000076871">
    <property type="component" value="Unassembled WGS sequence"/>
</dbReference>
<name>A0A165DJL7_9APHY</name>
<dbReference type="InParanoid" id="A0A165DJL7"/>
<sequence length="126" mass="13490">MSSTVLRQASCAARAFSRSCAFSTSAVARKDVVQDLYLKELRAYKTPPLPKDAHVGVVKAWSAPPVPQPPTLPVDLSAELSAYDAAEPVAAGEVKVTVLEPEETVTGAETFLSFLEADEPKKEAHH</sequence>
<dbReference type="Pfam" id="PF10775">
    <property type="entry name" value="ATP_sub_h"/>
    <property type="match status" value="1"/>
</dbReference>
<evidence type="ECO:0008006" key="3">
    <source>
        <dbReference type="Google" id="ProtNLM"/>
    </source>
</evidence>
<dbReference type="OrthoDB" id="274752at2759"/>
<dbReference type="PANTHER" id="PTHR28207">
    <property type="entry name" value="ATP SYNTHASE SUBUNIT H, MITOCHONDRIAL"/>
    <property type="match status" value="1"/>
</dbReference>
<protein>
    <recommendedName>
        <fullName evidence="3">ATP synthase complex subunit H</fullName>
    </recommendedName>
</protein>
<dbReference type="InterPro" id="IPR019711">
    <property type="entry name" value="ATP_synth_F0_suH"/>
</dbReference>
<organism evidence="1 2">
    <name type="scientific">Laetiporus sulphureus 93-53</name>
    <dbReference type="NCBI Taxonomy" id="1314785"/>
    <lineage>
        <taxon>Eukaryota</taxon>
        <taxon>Fungi</taxon>
        <taxon>Dikarya</taxon>
        <taxon>Basidiomycota</taxon>
        <taxon>Agaricomycotina</taxon>
        <taxon>Agaricomycetes</taxon>
        <taxon>Polyporales</taxon>
        <taxon>Laetiporus</taxon>
    </lineage>
</organism>
<evidence type="ECO:0000313" key="1">
    <source>
        <dbReference type="EMBL" id="KZT05026.1"/>
    </source>
</evidence>
<evidence type="ECO:0000313" key="2">
    <source>
        <dbReference type="Proteomes" id="UP000076871"/>
    </source>
</evidence>
<accession>A0A165DJL7</accession>
<dbReference type="STRING" id="1314785.A0A165DJL7"/>
<dbReference type="PANTHER" id="PTHR28207:SF1">
    <property type="entry name" value="ATP SYNTHASE SUBUNIT H, MITOCHONDRIAL"/>
    <property type="match status" value="1"/>
</dbReference>
<dbReference type="FunCoup" id="A0A165DJL7">
    <property type="interactions" value="49"/>
</dbReference>
<dbReference type="RefSeq" id="XP_040762766.1">
    <property type="nucleotide sequence ID" value="XM_040909192.1"/>
</dbReference>
<dbReference type="EMBL" id="KV427632">
    <property type="protein sequence ID" value="KZT05026.1"/>
    <property type="molecule type" value="Genomic_DNA"/>
</dbReference>
<reference evidence="1 2" key="1">
    <citation type="journal article" date="2016" name="Mol. Biol. Evol.">
        <title>Comparative Genomics of Early-Diverging Mushroom-Forming Fungi Provides Insights into the Origins of Lignocellulose Decay Capabilities.</title>
        <authorList>
            <person name="Nagy L.G."/>
            <person name="Riley R."/>
            <person name="Tritt A."/>
            <person name="Adam C."/>
            <person name="Daum C."/>
            <person name="Floudas D."/>
            <person name="Sun H."/>
            <person name="Yadav J.S."/>
            <person name="Pangilinan J."/>
            <person name="Larsson K.H."/>
            <person name="Matsuura K."/>
            <person name="Barry K."/>
            <person name="Labutti K."/>
            <person name="Kuo R."/>
            <person name="Ohm R.A."/>
            <person name="Bhattacharya S.S."/>
            <person name="Shirouzu T."/>
            <person name="Yoshinaga Y."/>
            <person name="Martin F.M."/>
            <person name="Grigoriev I.V."/>
            <person name="Hibbett D.S."/>
        </authorList>
    </citation>
    <scope>NUCLEOTIDE SEQUENCE [LARGE SCALE GENOMIC DNA]</scope>
    <source>
        <strain evidence="1 2">93-53</strain>
    </source>
</reference>
<dbReference type="GeneID" id="63826221"/>
<gene>
    <name evidence="1" type="ORF">LAESUDRAFT_727279</name>
</gene>
<keyword evidence="2" id="KW-1185">Reference proteome</keyword>
<proteinExistence type="predicted"/>
<dbReference type="GO" id="GO:0046933">
    <property type="term" value="F:proton-transporting ATP synthase activity, rotational mechanism"/>
    <property type="evidence" value="ECO:0007669"/>
    <property type="project" value="TreeGrafter"/>
</dbReference>